<evidence type="ECO:0000256" key="5">
    <source>
        <dbReference type="ARBA" id="ARBA00023089"/>
    </source>
</evidence>
<dbReference type="InterPro" id="IPR012677">
    <property type="entry name" value="Nucleotide-bd_a/b_plait_sf"/>
</dbReference>
<feature type="domain" description="WW" evidence="10">
    <location>
        <begin position="575"/>
        <end position="608"/>
    </location>
</feature>
<feature type="domain" description="RRM" evidence="11">
    <location>
        <begin position="205"/>
        <end position="285"/>
    </location>
</feature>
<dbReference type="PROSITE" id="PS50020">
    <property type="entry name" value="WW_DOMAIN_2"/>
    <property type="match status" value="1"/>
</dbReference>
<evidence type="ECO:0000256" key="4">
    <source>
        <dbReference type="ARBA" id="ARBA00022884"/>
    </source>
</evidence>
<dbReference type="Pfam" id="PF00397">
    <property type="entry name" value="WW"/>
    <property type="match status" value="1"/>
</dbReference>
<dbReference type="Pfam" id="PF00076">
    <property type="entry name" value="RRM_1"/>
    <property type="match status" value="3"/>
</dbReference>
<dbReference type="Gene3D" id="3.30.70.330">
    <property type="match status" value="3"/>
</dbReference>
<keyword evidence="5" id="KW-0287">Flowering</keyword>
<keyword evidence="6" id="KW-0539">Nucleus</keyword>
<evidence type="ECO:0000259" key="11">
    <source>
        <dbReference type="PROSITE" id="PS50102"/>
    </source>
</evidence>
<evidence type="ECO:0000256" key="8">
    <source>
        <dbReference type="PROSITE-ProRule" id="PRU00176"/>
    </source>
</evidence>
<evidence type="ECO:0000259" key="10">
    <source>
        <dbReference type="PROSITE" id="PS50020"/>
    </source>
</evidence>
<dbReference type="PRINTS" id="PR00961">
    <property type="entry name" value="HUDSXLRNA"/>
</dbReference>
<dbReference type="GO" id="GO:0003723">
    <property type="term" value="F:RNA binding"/>
    <property type="evidence" value="ECO:0007669"/>
    <property type="project" value="UniProtKB-UniRule"/>
</dbReference>
<evidence type="ECO:0000256" key="9">
    <source>
        <dbReference type="SAM" id="MobiDB-lite"/>
    </source>
</evidence>
<dbReference type="InterPro" id="IPR002343">
    <property type="entry name" value="Hud_Sxl_RNA"/>
</dbReference>
<keyword evidence="13" id="KW-1185">Reference proteome</keyword>
<keyword evidence="2" id="KW-0217">Developmental protein</keyword>
<dbReference type="PANTHER" id="PTHR24012">
    <property type="entry name" value="RNA BINDING PROTEIN"/>
    <property type="match status" value="1"/>
</dbReference>
<dbReference type="GO" id="GO:1990904">
    <property type="term" value="C:ribonucleoprotein complex"/>
    <property type="evidence" value="ECO:0007669"/>
    <property type="project" value="InterPro"/>
</dbReference>
<dbReference type="SMART" id="SM00456">
    <property type="entry name" value="WW"/>
    <property type="match status" value="1"/>
</dbReference>
<evidence type="ECO:0000313" key="13">
    <source>
        <dbReference type="Proteomes" id="UP000822688"/>
    </source>
</evidence>
<feature type="compositionally biased region" description="Low complexity" evidence="9">
    <location>
        <begin position="352"/>
        <end position="362"/>
    </location>
</feature>
<comment type="subcellular location">
    <subcellularLocation>
        <location evidence="1">Nucleus</location>
    </subcellularLocation>
</comment>
<dbReference type="SUPFAM" id="SSF54928">
    <property type="entry name" value="RNA-binding domain, RBD"/>
    <property type="match status" value="3"/>
</dbReference>
<feature type="compositionally biased region" description="Gly residues" evidence="9">
    <location>
        <begin position="293"/>
        <end position="304"/>
    </location>
</feature>
<feature type="region of interest" description="Disordered" evidence="9">
    <location>
        <begin position="284"/>
        <end position="372"/>
    </location>
</feature>
<feature type="compositionally biased region" description="Low complexity" evidence="9">
    <location>
        <begin position="305"/>
        <end position="314"/>
    </location>
</feature>
<feature type="region of interest" description="Disordered" evidence="9">
    <location>
        <begin position="79"/>
        <end position="106"/>
    </location>
</feature>
<feature type="domain" description="RRM" evidence="11">
    <location>
        <begin position="114"/>
        <end position="195"/>
    </location>
</feature>
<evidence type="ECO:0000313" key="12">
    <source>
        <dbReference type="EMBL" id="KAG0590689.1"/>
    </source>
</evidence>
<name>A0A8T0J6U4_CERPU</name>
<dbReference type="InterPro" id="IPR047193">
    <property type="entry name" value="RRM1_FCA"/>
</dbReference>
<feature type="domain" description="RRM" evidence="11">
    <location>
        <begin position="671"/>
        <end position="783"/>
    </location>
</feature>
<dbReference type="GO" id="GO:0005634">
    <property type="term" value="C:nucleus"/>
    <property type="evidence" value="ECO:0007669"/>
    <property type="project" value="UniProtKB-SubCell"/>
</dbReference>
<accession>A0A8T0J6U4</accession>
<gene>
    <name evidence="12" type="ORF">KC19_1G119600</name>
</gene>
<dbReference type="AlphaFoldDB" id="A0A8T0J6U4"/>
<organism evidence="12 13">
    <name type="scientific">Ceratodon purpureus</name>
    <name type="common">Fire moss</name>
    <name type="synonym">Dicranum purpureum</name>
    <dbReference type="NCBI Taxonomy" id="3225"/>
    <lineage>
        <taxon>Eukaryota</taxon>
        <taxon>Viridiplantae</taxon>
        <taxon>Streptophyta</taxon>
        <taxon>Embryophyta</taxon>
        <taxon>Bryophyta</taxon>
        <taxon>Bryophytina</taxon>
        <taxon>Bryopsida</taxon>
        <taxon>Dicranidae</taxon>
        <taxon>Pseudoditrichales</taxon>
        <taxon>Ditrichaceae</taxon>
        <taxon>Ceratodon</taxon>
    </lineage>
</organism>
<dbReference type="PROSITE" id="PS50102">
    <property type="entry name" value="RRM"/>
    <property type="match status" value="3"/>
</dbReference>
<feature type="compositionally biased region" description="Polar residues" evidence="9">
    <location>
        <begin position="79"/>
        <end position="92"/>
    </location>
</feature>
<dbReference type="InterPro" id="IPR000504">
    <property type="entry name" value="RRM_dom"/>
</dbReference>
<feature type="compositionally biased region" description="Low complexity" evidence="9">
    <location>
        <begin position="412"/>
        <end position="531"/>
    </location>
</feature>
<dbReference type="EMBL" id="CM026421">
    <property type="protein sequence ID" value="KAG0590689.1"/>
    <property type="molecule type" value="Genomic_DNA"/>
</dbReference>
<evidence type="ECO:0000256" key="1">
    <source>
        <dbReference type="ARBA" id="ARBA00004123"/>
    </source>
</evidence>
<dbReference type="InterPro" id="IPR035979">
    <property type="entry name" value="RBD_domain_sf"/>
</dbReference>
<dbReference type="Gene3D" id="2.20.70.10">
    <property type="match status" value="1"/>
</dbReference>
<dbReference type="CDD" id="cd12633">
    <property type="entry name" value="RRM1_FCA"/>
    <property type="match status" value="1"/>
</dbReference>
<dbReference type="SMART" id="SM00360">
    <property type="entry name" value="RRM"/>
    <property type="match status" value="3"/>
</dbReference>
<evidence type="ECO:0000256" key="3">
    <source>
        <dbReference type="ARBA" id="ARBA00022737"/>
    </source>
</evidence>
<dbReference type="FunFam" id="3.30.70.330:FF:000374">
    <property type="entry name" value="Flowering time control protein FCA"/>
    <property type="match status" value="1"/>
</dbReference>
<proteinExistence type="predicted"/>
<evidence type="ECO:0000256" key="2">
    <source>
        <dbReference type="ARBA" id="ARBA00022473"/>
    </source>
</evidence>
<protein>
    <recommendedName>
        <fullName evidence="7">Flowering time control protein FCA</fullName>
    </recommendedName>
</protein>
<keyword evidence="3" id="KW-0677">Repeat</keyword>
<dbReference type="InterPro" id="IPR036020">
    <property type="entry name" value="WW_dom_sf"/>
</dbReference>
<dbReference type="SUPFAM" id="SSF51045">
    <property type="entry name" value="WW domain"/>
    <property type="match status" value="1"/>
</dbReference>
<comment type="caution">
    <text evidence="12">The sequence shown here is derived from an EMBL/GenBank/DDBJ whole genome shotgun (WGS) entry which is preliminary data.</text>
</comment>
<dbReference type="InterPro" id="IPR001202">
    <property type="entry name" value="WW_dom"/>
</dbReference>
<dbReference type="Proteomes" id="UP000822688">
    <property type="component" value="Chromosome 1"/>
</dbReference>
<sequence>MQAAPATVVPLPYPVGMQQQATSPQQQQVVYPQAQVQHPLPQAQVQMPAAAPQQQQQDGYGVAAGAGVGGVHSMLPAANSFNHSSAPASLSGQKRDSSGAPVHGGHGTADGAFVKLFVGSVPRTITEDEVRPMFAEHGNVLEVAIIKDKRTGNQQGCCFIKYSTVEEAERAIRALHNQKTLPGGVAPVQVRYADGERERLGAVEHKLFVGSLNKQASEKEIEELFLPYGRVDDVYIMRDEQKQSRGCAFIKYSQRDQAQAAINALNGVYVMQGCDQPLAVRFADPKRPKGGDARVGGPGVGGPGFSPRQGSQGQPGPGGPRPMHAQMGHPAGRGPPMGWRPQGGPGLGHPQVGPSPYGAPAGPRGGPVTGVPQMGGMMVNQMMNGHLQGPMPVSGQVAAPVMLAPSQQQVSQGYYQPTPQQRPQQQYVLQPPQQQQQQMQQMQQPSYVQMPPQQQPQAYMQQQVPPRPIMQVQPGQQQQSQQPQVLMQLQSQGAQQQRQLPEQVAPQPMGQLQALQPGQQQPQQQSQPGQPVQLQQVYYQVPVAQPQQVQQPGYYLPVQQPQTLVSVPAPQPPAPQLTCDWSEHTSPEGYKYYYNSTSGESKWEKPEELKNFEQQQQAQIPVAATTNPAQQQQFTNSAAGPQTLPAMSYMQPQPVTNGSVEQPRQQGPPGANLFVFRIPDDFTDESMKDTFAPFGNLLDPLALRVRVMITLTIFLIVVQRICTARSKTWNVISARVGVERESGRNRGFGFVSFDSASSAEAAIQSLNNAAVGGRRLKVERKRGEENGTQVYQQQQQY</sequence>
<feature type="region of interest" description="Disordered" evidence="9">
    <location>
        <begin position="409"/>
        <end position="531"/>
    </location>
</feature>
<dbReference type="FunFam" id="3.30.70.330:FF:000332">
    <property type="entry name" value="flowering time control protein FCA isoform X2"/>
    <property type="match status" value="1"/>
</dbReference>
<reference evidence="12" key="1">
    <citation type="submission" date="2020-06" db="EMBL/GenBank/DDBJ databases">
        <title>WGS assembly of Ceratodon purpureus strain R40.</title>
        <authorList>
            <person name="Carey S.B."/>
            <person name="Jenkins J."/>
            <person name="Shu S."/>
            <person name="Lovell J.T."/>
            <person name="Sreedasyam A."/>
            <person name="Maumus F."/>
            <person name="Tiley G.P."/>
            <person name="Fernandez-Pozo N."/>
            <person name="Barry K."/>
            <person name="Chen C."/>
            <person name="Wang M."/>
            <person name="Lipzen A."/>
            <person name="Daum C."/>
            <person name="Saski C.A."/>
            <person name="Payton A.C."/>
            <person name="Mcbreen J.C."/>
            <person name="Conrad R.E."/>
            <person name="Kollar L.M."/>
            <person name="Olsson S."/>
            <person name="Huttunen S."/>
            <person name="Landis J.B."/>
            <person name="Wickett N.J."/>
            <person name="Johnson M.G."/>
            <person name="Rensing S.A."/>
            <person name="Grimwood J."/>
            <person name="Schmutz J."/>
            <person name="Mcdaniel S.F."/>
        </authorList>
    </citation>
    <scope>NUCLEOTIDE SEQUENCE</scope>
    <source>
        <strain evidence="12">R40</strain>
    </source>
</reference>
<dbReference type="CDD" id="cd00201">
    <property type="entry name" value="WW"/>
    <property type="match status" value="1"/>
</dbReference>
<keyword evidence="4 8" id="KW-0694">RNA-binding</keyword>
<evidence type="ECO:0000256" key="6">
    <source>
        <dbReference type="ARBA" id="ARBA00023242"/>
    </source>
</evidence>
<evidence type="ECO:0000256" key="7">
    <source>
        <dbReference type="ARBA" id="ARBA00071861"/>
    </source>
</evidence>